<reference evidence="11 12" key="1">
    <citation type="submission" date="2014-04" db="EMBL/GenBank/DDBJ databases">
        <authorList>
            <consortium name="DOE Joint Genome Institute"/>
            <person name="Kuo A."/>
            <person name="Zuccaro A."/>
            <person name="Kohler A."/>
            <person name="Nagy L.G."/>
            <person name="Floudas D."/>
            <person name="Copeland A."/>
            <person name="Barry K.W."/>
            <person name="Cichocki N."/>
            <person name="Veneault-Fourrey C."/>
            <person name="LaButti K."/>
            <person name="Lindquist E.A."/>
            <person name="Lipzen A."/>
            <person name="Lundell T."/>
            <person name="Morin E."/>
            <person name="Murat C."/>
            <person name="Sun H."/>
            <person name="Tunlid A."/>
            <person name="Henrissat B."/>
            <person name="Grigoriev I.V."/>
            <person name="Hibbett D.S."/>
            <person name="Martin F."/>
            <person name="Nordberg H.P."/>
            <person name="Cantor M.N."/>
            <person name="Hua S.X."/>
        </authorList>
    </citation>
    <scope>NUCLEOTIDE SEQUENCE [LARGE SCALE GENOMIC DNA]</scope>
    <source>
        <strain evidence="11 12">MAFF 305830</strain>
    </source>
</reference>
<dbReference type="OrthoDB" id="4504960at2759"/>
<dbReference type="Proteomes" id="UP000054097">
    <property type="component" value="Unassembled WGS sequence"/>
</dbReference>
<evidence type="ECO:0000256" key="9">
    <source>
        <dbReference type="SAM" id="Phobius"/>
    </source>
</evidence>
<dbReference type="GO" id="GO:0038023">
    <property type="term" value="F:signaling receptor activity"/>
    <property type="evidence" value="ECO:0007669"/>
    <property type="project" value="InterPro"/>
</dbReference>
<evidence type="ECO:0000313" key="12">
    <source>
        <dbReference type="Proteomes" id="UP000054097"/>
    </source>
</evidence>
<evidence type="ECO:0000256" key="1">
    <source>
        <dbReference type="ARBA" id="ARBA00004308"/>
    </source>
</evidence>
<feature type="transmembrane region" description="Helical" evidence="9">
    <location>
        <begin position="155"/>
        <end position="180"/>
    </location>
</feature>
<keyword evidence="5 9" id="KW-1133">Transmembrane helix</keyword>
<keyword evidence="3 9" id="KW-0812">Transmembrane</keyword>
<dbReference type="HOGENOM" id="CLU_074885_0_0_1"/>
<dbReference type="GO" id="GO:0005537">
    <property type="term" value="F:D-mannose binding"/>
    <property type="evidence" value="ECO:0007669"/>
    <property type="project" value="InterPro"/>
</dbReference>
<dbReference type="GO" id="GO:0000139">
    <property type="term" value="C:Golgi membrane"/>
    <property type="evidence" value="ECO:0007669"/>
    <property type="project" value="UniProtKB-SubCell"/>
</dbReference>
<evidence type="ECO:0000313" key="11">
    <source>
        <dbReference type="EMBL" id="KIM31758.1"/>
    </source>
</evidence>
<proteinExistence type="predicted"/>
<evidence type="ECO:0000256" key="8">
    <source>
        <dbReference type="SAM" id="MobiDB-lite"/>
    </source>
</evidence>
<keyword evidence="7" id="KW-1015">Disulfide bond</keyword>
<dbReference type="Gene3D" id="2.70.130.10">
    <property type="entry name" value="Mannose-6-phosphate receptor binding domain"/>
    <property type="match status" value="1"/>
</dbReference>
<dbReference type="STRING" id="933852.A0A0C2X0D4"/>
<dbReference type="GO" id="GO:0010008">
    <property type="term" value="C:endosome membrane"/>
    <property type="evidence" value="ECO:0007669"/>
    <property type="project" value="UniProtKB-SubCell"/>
</dbReference>
<dbReference type="PANTHER" id="PTHR15071:SF0">
    <property type="entry name" value="MANNOSE 6-PHOSPHATE RECEPTOR-LIKE PROTEIN 1"/>
    <property type="match status" value="1"/>
</dbReference>
<evidence type="ECO:0000256" key="6">
    <source>
        <dbReference type="ARBA" id="ARBA00023136"/>
    </source>
</evidence>
<feature type="domain" description="MRH" evidence="10">
    <location>
        <begin position="1"/>
        <end position="148"/>
    </location>
</feature>
<feature type="region of interest" description="Disordered" evidence="8">
    <location>
        <begin position="267"/>
        <end position="304"/>
    </location>
</feature>
<keyword evidence="2" id="KW-0813">Transport</keyword>
<protein>
    <recommendedName>
        <fullName evidence="10">MRH domain-containing protein</fullName>
    </recommendedName>
</protein>
<dbReference type="InterPro" id="IPR009011">
    <property type="entry name" value="Man6P_isomerase_rcpt-bd_dom_sf"/>
</dbReference>
<name>A0A0C2X0D4_SERVB</name>
<evidence type="ECO:0000256" key="3">
    <source>
        <dbReference type="ARBA" id="ARBA00022692"/>
    </source>
</evidence>
<evidence type="ECO:0000256" key="7">
    <source>
        <dbReference type="ARBA" id="ARBA00023157"/>
    </source>
</evidence>
<dbReference type="InterPro" id="IPR044865">
    <property type="entry name" value="MRH_dom"/>
</dbReference>
<evidence type="ECO:0000259" key="10">
    <source>
        <dbReference type="PROSITE" id="PS51914"/>
    </source>
</evidence>
<dbReference type="AlphaFoldDB" id="A0A0C2X0D4"/>
<sequence length="322" mass="35354">MDCTTEDNLAYYSLEGLRADTDYVVKSPLSSHEFILNICRPVKSQLWNVQHLAEDQVGAFYHGKHGDIAIGSINSTLATVDGNPVLYMHNGSPCKEKTMLANTAIRFICDTTSLFDDGAPQLIAQFPTDDDSACAFYFEWRTRHACPVGQKPAGILHLFLILLSFIPIMFLLYVGLIFIYNRFFLGLRGRDALPSLGCFSPIRFFTWLHDKITGRGDGFVGGPGLRFGNGSNGVTSGGRWGFSGGSSNGGGSRWGWGKWGRRSHSNGYGRIPEEEQGILENDRDSFDGADEENTPRGVNGDTFDNAWAGARSGMNSDGIIRL</sequence>
<dbReference type="PROSITE" id="PS51914">
    <property type="entry name" value="MRH"/>
    <property type="match status" value="1"/>
</dbReference>
<dbReference type="InterPro" id="IPR000479">
    <property type="entry name" value="CIMR_rpt"/>
</dbReference>
<keyword evidence="12" id="KW-1185">Reference proteome</keyword>
<dbReference type="Pfam" id="PF00878">
    <property type="entry name" value="CIMR"/>
    <property type="match status" value="1"/>
</dbReference>
<dbReference type="EMBL" id="KN824281">
    <property type="protein sequence ID" value="KIM31758.1"/>
    <property type="molecule type" value="Genomic_DNA"/>
</dbReference>
<dbReference type="GO" id="GO:0005770">
    <property type="term" value="C:late endosome"/>
    <property type="evidence" value="ECO:0007669"/>
    <property type="project" value="TreeGrafter"/>
</dbReference>
<comment type="subcellular location">
    <subcellularLocation>
        <location evidence="1">Endomembrane system</location>
    </subcellularLocation>
</comment>
<gene>
    <name evidence="11" type="ORF">M408DRAFT_327198</name>
</gene>
<evidence type="ECO:0000256" key="2">
    <source>
        <dbReference type="ARBA" id="ARBA00022448"/>
    </source>
</evidence>
<evidence type="ECO:0000256" key="4">
    <source>
        <dbReference type="ARBA" id="ARBA00022729"/>
    </source>
</evidence>
<dbReference type="PANTHER" id="PTHR15071">
    <property type="entry name" value="MANNOSE-6-PHOSPHATE RECEPTOR FAMILY MEMBER"/>
    <property type="match status" value="1"/>
</dbReference>
<dbReference type="GO" id="GO:0007034">
    <property type="term" value="P:vacuolar transport"/>
    <property type="evidence" value="ECO:0007669"/>
    <property type="project" value="TreeGrafter"/>
</dbReference>
<reference evidence="12" key="2">
    <citation type="submission" date="2015-01" db="EMBL/GenBank/DDBJ databases">
        <title>Evolutionary Origins and Diversification of the Mycorrhizal Mutualists.</title>
        <authorList>
            <consortium name="DOE Joint Genome Institute"/>
            <consortium name="Mycorrhizal Genomics Consortium"/>
            <person name="Kohler A."/>
            <person name="Kuo A."/>
            <person name="Nagy L.G."/>
            <person name="Floudas D."/>
            <person name="Copeland A."/>
            <person name="Barry K.W."/>
            <person name="Cichocki N."/>
            <person name="Veneault-Fourrey C."/>
            <person name="LaButti K."/>
            <person name="Lindquist E.A."/>
            <person name="Lipzen A."/>
            <person name="Lundell T."/>
            <person name="Morin E."/>
            <person name="Murat C."/>
            <person name="Riley R."/>
            <person name="Ohm R."/>
            <person name="Sun H."/>
            <person name="Tunlid A."/>
            <person name="Henrissat B."/>
            <person name="Grigoriev I.V."/>
            <person name="Hibbett D.S."/>
            <person name="Martin F."/>
        </authorList>
    </citation>
    <scope>NUCLEOTIDE SEQUENCE [LARGE SCALE GENOMIC DNA]</scope>
    <source>
        <strain evidence="12">MAFF 305830</strain>
    </source>
</reference>
<keyword evidence="4" id="KW-0732">Signal</keyword>
<dbReference type="SUPFAM" id="SSF50911">
    <property type="entry name" value="Mannose 6-phosphate receptor domain"/>
    <property type="match status" value="1"/>
</dbReference>
<evidence type="ECO:0000256" key="5">
    <source>
        <dbReference type="ARBA" id="ARBA00022989"/>
    </source>
</evidence>
<keyword evidence="6 9" id="KW-0472">Membrane</keyword>
<accession>A0A0C2X0D4</accession>
<organism evidence="11 12">
    <name type="scientific">Serendipita vermifera MAFF 305830</name>
    <dbReference type="NCBI Taxonomy" id="933852"/>
    <lineage>
        <taxon>Eukaryota</taxon>
        <taxon>Fungi</taxon>
        <taxon>Dikarya</taxon>
        <taxon>Basidiomycota</taxon>
        <taxon>Agaricomycotina</taxon>
        <taxon>Agaricomycetes</taxon>
        <taxon>Sebacinales</taxon>
        <taxon>Serendipitaceae</taxon>
        <taxon>Serendipita</taxon>
    </lineage>
</organism>